<dbReference type="EMBL" id="JBHSXS010000022">
    <property type="protein sequence ID" value="MFC6883869.1"/>
    <property type="molecule type" value="Genomic_DNA"/>
</dbReference>
<evidence type="ECO:0000259" key="6">
    <source>
        <dbReference type="PROSITE" id="PS50893"/>
    </source>
</evidence>
<comment type="similarity">
    <text evidence="1">Belongs to the ABC transporter superfamily.</text>
</comment>
<dbReference type="Gene3D" id="3.40.50.300">
    <property type="entry name" value="P-loop containing nucleotide triphosphate hydrolases"/>
    <property type="match status" value="1"/>
</dbReference>
<dbReference type="InterPro" id="IPR052156">
    <property type="entry name" value="BCAA_Transport_ATP-bd_LivF"/>
</dbReference>
<dbReference type="InterPro" id="IPR017871">
    <property type="entry name" value="ABC_transporter-like_CS"/>
</dbReference>
<dbReference type="Pfam" id="PF00005">
    <property type="entry name" value="ABC_tran"/>
    <property type="match status" value="1"/>
</dbReference>
<dbReference type="SUPFAM" id="SSF52540">
    <property type="entry name" value="P-loop containing nucleoside triphosphate hydrolases"/>
    <property type="match status" value="1"/>
</dbReference>
<dbReference type="PANTHER" id="PTHR43820:SF4">
    <property type="entry name" value="HIGH-AFFINITY BRANCHED-CHAIN AMINO ACID TRANSPORT ATP-BINDING PROTEIN LIVF"/>
    <property type="match status" value="1"/>
</dbReference>
<keyword evidence="2" id="KW-0813">Transport</keyword>
<dbReference type="InterPro" id="IPR027417">
    <property type="entry name" value="P-loop_NTPase"/>
</dbReference>
<comment type="caution">
    <text evidence="7">The sequence shown here is derived from an EMBL/GenBank/DDBJ whole genome shotgun (WGS) entry which is preliminary data.</text>
</comment>
<evidence type="ECO:0000313" key="8">
    <source>
        <dbReference type="Proteomes" id="UP001596380"/>
    </source>
</evidence>
<dbReference type="PROSITE" id="PS50893">
    <property type="entry name" value="ABC_TRANSPORTER_2"/>
    <property type="match status" value="1"/>
</dbReference>
<dbReference type="Proteomes" id="UP001596380">
    <property type="component" value="Unassembled WGS sequence"/>
</dbReference>
<dbReference type="RefSeq" id="WP_160823076.1">
    <property type="nucleotide sequence ID" value="NZ_JBHSXE010000001.1"/>
</dbReference>
<dbReference type="InterPro" id="IPR003439">
    <property type="entry name" value="ABC_transporter-like_ATP-bd"/>
</dbReference>
<dbReference type="SMART" id="SM00382">
    <property type="entry name" value="AAA"/>
    <property type="match status" value="1"/>
</dbReference>
<dbReference type="PANTHER" id="PTHR43820">
    <property type="entry name" value="HIGH-AFFINITY BRANCHED-CHAIN AMINO ACID TRANSPORT ATP-BINDING PROTEIN LIVF"/>
    <property type="match status" value="1"/>
</dbReference>
<dbReference type="InterPro" id="IPR003593">
    <property type="entry name" value="AAA+_ATPase"/>
</dbReference>
<protein>
    <submittedName>
        <fullName evidence="7">ABC transporter ATP-binding protein</fullName>
    </submittedName>
</protein>
<feature type="domain" description="ABC transporter" evidence="6">
    <location>
        <begin position="13"/>
        <end position="239"/>
    </location>
</feature>
<keyword evidence="3" id="KW-0547">Nucleotide-binding</keyword>
<proteinExistence type="inferred from homology"/>
<evidence type="ECO:0000256" key="2">
    <source>
        <dbReference type="ARBA" id="ARBA00022448"/>
    </source>
</evidence>
<keyword evidence="5" id="KW-0029">Amino-acid transport</keyword>
<keyword evidence="4 7" id="KW-0067">ATP-binding</keyword>
<evidence type="ECO:0000256" key="5">
    <source>
        <dbReference type="ARBA" id="ARBA00022970"/>
    </source>
</evidence>
<sequence>MTGDDRSAAGDALALENIAVARGGAPIVRDVTLHAPRGAVTVLLGPNGAGKTTLLEAIAGVLPFAAGRAVWRDDELAGLGRVARARRGIALVEQGRTVFTDLTVAENVRVVRRDADALEKAVELFPELEKRLDVPAGLLSGGEQQMLVLARALATSPSVLLIDEMSLGLAPVVVRRLLPAIRGLADGGDVAVLLVEQFATLALEIADGAHVLSGGRLTYSGPARTLRDNPKLLHAAYLGETVEPVAVPDEPAAVEEE</sequence>
<keyword evidence="8" id="KW-1185">Reference proteome</keyword>
<evidence type="ECO:0000256" key="1">
    <source>
        <dbReference type="ARBA" id="ARBA00005417"/>
    </source>
</evidence>
<reference evidence="8" key="1">
    <citation type="journal article" date="2019" name="Int. J. Syst. Evol. Microbiol.">
        <title>The Global Catalogue of Microorganisms (GCM) 10K type strain sequencing project: providing services to taxonomists for standard genome sequencing and annotation.</title>
        <authorList>
            <consortium name="The Broad Institute Genomics Platform"/>
            <consortium name="The Broad Institute Genome Sequencing Center for Infectious Disease"/>
            <person name="Wu L."/>
            <person name="Ma J."/>
        </authorList>
    </citation>
    <scope>NUCLEOTIDE SEQUENCE [LARGE SCALE GENOMIC DNA]</scope>
    <source>
        <strain evidence="8">JCM 3369</strain>
    </source>
</reference>
<dbReference type="GO" id="GO:0005524">
    <property type="term" value="F:ATP binding"/>
    <property type="evidence" value="ECO:0007669"/>
    <property type="project" value="UniProtKB-KW"/>
</dbReference>
<accession>A0ABW2CT50</accession>
<organism evidence="7 8">
    <name type="scientific">Actinomadura yumaensis</name>
    <dbReference type="NCBI Taxonomy" id="111807"/>
    <lineage>
        <taxon>Bacteria</taxon>
        <taxon>Bacillati</taxon>
        <taxon>Actinomycetota</taxon>
        <taxon>Actinomycetes</taxon>
        <taxon>Streptosporangiales</taxon>
        <taxon>Thermomonosporaceae</taxon>
        <taxon>Actinomadura</taxon>
    </lineage>
</organism>
<dbReference type="PROSITE" id="PS00211">
    <property type="entry name" value="ABC_TRANSPORTER_1"/>
    <property type="match status" value="1"/>
</dbReference>
<gene>
    <name evidence="7" type="ORF">ACFQKB_29210</name>
</gene>
<name>A0ABW2CT50_9ACTN</name>
<evidence type="ECO:0000313" key="7">
    <source>
        <dbReference type="EMBL" id="MFC6883869.1"/>
    </source>
</evidence>
<evidence type="ECO:0000256" key="3">
    <source>
        <dbReference type="ARBA" id="ARBA00022741"/>
    </source>
</evidence>
<evidence type="ECO:0000256" key="4">
    <source>
        <dbReference type="ARBA" id="ARBA00022840"/>
    </source>
</evidence>